<dbReference type="EMBL" id="MPLS01000024">
    <property type="protein sequence ID" value="ORI97472.1"/>
    <property type="molecule type" value="Genomic_DNA"/>
</dbReference>
<reference evidence="4 5" key="1">
    <citation type="journal article" date="2017" name="Front. Microbiol.">
        <title>Genomic Characterization of Dairy Associated Leuconostoc Species and Diversity of Leuconostocs in Undefined Mixed Mesophilic Starter Cultures.</title>
        <authorList>
            <person name="Frantzen C.A."/>
            <person name="Kot W."/>
            <person name="Pedersen T.B."/>
            <person name="Ardo Y.M."/>
            <person name="Broadbent J.R."/>
            <person name="Neve H."/>
            <person name="Hansen L.H."/>
            <person name="Dal Bello F."/>
            <person name="Ostlie H.M."/>
            <person name="Kleppen H.P."/>
            <person name="Vogensen F.K."/>
            <person name="Holo H."/>
        </authorList>
    </citation>
    <scope>NUCLEOTIDE SEQUENCE [LARGE SCALE GENOMIC DNA]</scope>
    <source>
        <strain evidence="4 5">LMGCF08</strain>
    </source>
</reference>
<proteinExistence type="predicted"/>
<organism evidence="4 5">
    <name type="scientific">Leuconostoc pseudomesenteroides</name>
    <dbReference type="NCBI Taxonomy" id="33968"/>
    <lineage>
        <taxon>Bacteria</taxon>
        <taxon>Bacillati</taxon>
        <taxon>Bacillota</taxon>
        <taxon>Bacilli</taxon>
        <taxon>Lactobacillales</taxon>
        <taxon>Lactobacillaceae</taxon>
        <taxon>Leuconostoc</taxon>
    </lineage>
</organism>
<evidence type="ECO:0000256" key="2">
    <source>
        <dbReference type="ARBA" id="ARBA00022801"/>
    </source>
</evidence>
<comment type="caution">
    <text evidence="4">The sequence shown here is derived from an EMBL/GenBank/DDBJ whole genome shotgun (WGS) entry which is preliminary data.</text>
</comment>
<gene>
    <name evidence="4" type="ORF">BMR96_06980</name>
</gene>
<dbReference type="InterPro" id="IPR018228">
    <property type="entry name" value="DNase_TatD-rel_CS"/>
</dbReference>
<dbReference type="RefSeq" id="WP_080519500.1">
    <property type="nucleotide sequence ID" value="NZ_MPLS01000024.1"/>
</dbReference>
<dbReference type="InterPro" id="IPR001130">
    <property type="entry name" value="TatD-like"/>
</dbReference>
<evidence type="ECO:0000313" key="4">
    <source>
        <dbReference type="EMBL" id="ORI97472.1"/>
    </source>
</evidence>
<feature type="binding site" evidence="3">
    <location>
        <position position="19"/>
    </location>
    <ligand>
        <name>a divalent metal cation</name>
        <dbReference type="ChEBI" id="CHEBI:60240"/>
        <label>1</label>
    </ligand>
</feature>
<feature type="binding site" evidence="3">
    <location>
        <position position="162"/>
    </location>
    <ligand>
        <name>a divalent metal cation</name>
        <dbReference type="ChEBI" id="CHEBI:60240"/>
        <label>2</label>
    </ligand>
</feature>
<feature type="binding site" evidence="3">
    <location>
        <position position="212"/>
    </location>
    <ligand>
        <name>a divalent metal cation</name>
        <dbReference type="ChEBI" id="CHEBI:60240"/>
        <label>1</label>
    </ligand>
</feature>
<dbReference type="GO" id="GO:0046872">
    <property type="term" value="F:metal ion binding"/>
    <property type="evidence" value="ECO:0007669"/>
    <property type="project" value="UniProtKB-KW"/>
</dbReference>
<dbReference type="InterPro" id="IPR015991">
    <property type="entry name" value="TatD/YcfH-like"/>
</dbReference>
<dbReference type="CDD" id="cd01310">
    <property type="entry name" value="TatD_DNAse"/>
    <property type="match status" value="1"/>
</dbReference>
<dbReference type="Gene3D" id="3.20.20.140">
    <property type="entry name" value="Metal-dependent hydrolases"/>
    <property type="match status" value="1"/>
</dbReference>
<dbReference type="PIRSF" id="PIRSF005902">
    <property type="entry name" value="DNase_TatD"/>
    <property type="match status" value="1"/>
</dbReference>
<dbReference type="Pfam" id="PF01026">
    <property type="entry name" value="TatD_DNase"/>
    <property type="match status" value="1"/>
</dbReference>
<keyword evidence="1 3" id="KW-0479">Metal-binding</keyword>
<evidence type="ECO:0000256" key="1">
    <source>
        <dbReference type="ARBA" id="ARBA00022723"/>
    </source>
</evidence>
<dbReference type="SUPFAM" id="SSF51556">
    <property type="entry name" value="Metallo-dependent hydrolases"/>
    <property type="match status" value="1"/>
</dbReference>
<name>A0A1X0VCK1_LEUPS</name>
<protein>
    <submittedName>
        <fullName evidence="4">Hydrolase TatD</fullName>
    </submittedName>
</protein>
<evidence type="ECO:0000313" key="5">
    <source>
        <dbReference type="Proteomes" id="UP000192288"/>
    </source>
</evidence>
<dbReference type="GeneID" id="97230983"/>
<dbReference type="GO" id="GO:0016788">
    <property type="term" value="F:hydrolase activity, acting on ester bonds"/>
    <property type="evidence" value="ECO:0007669"/>
    <property type="project" value="InterPro"/>
</dbReference>
<keyword evidence="2 4" id="KW-0378">Hydrolase</keyword>
<dbReference type="PANTHER" id="PTHR46124:SF2">
    <property type="entry name" value="D-AMINOACYL-TRNA DEACYLASE"/>
    <property type="match status" value="1"/>
</dbReference>
<evidence type="ECO:0000256" key="3">
    <source>
        <dbReference type="PIRSR" id="PIRSR005902-1"/>
    </source>
</evidence>
<dbReference type="PROSITE" id="PS01090">
    <property type="entry name" value="TATD_2"/>
    <property type="match status" value="1"/>
</dbReference>
<accession>A0A1X0VCK1</accession>
<dbReference type="GO" id="GO:0004536">
    <property type="term" value="F:DNA nuclease activity"/>
    <property type="evidence" value="ECO:0007669"/>
    <property type="project" value="InterPro"/>
</dbReference>
<dbReference type="NCBIfam" id="TIGR00010">
    <property type="entry name" value="YchF/TatD family DNA exonuclease"/>
    <property type="match status" value="1"/>
</dbReference>
<dbReference type="PANTHER" id="PTHR46124">
    <property type="entry name" value="D-AMINOACYL-TRNA DEACYLASE"/>
    <property type="match status" value="1"/>
</dbReference>
<dbReference type="STRING" id="33968.BMS77_08540"/>
<sequence>MAIYDPTKTPADSYDTHTHLNDDKLYHDVDAYIGRANEFRVMEMNIVGYDAVANQRALSIAQSHENVYAVLGFQPEDTDGFDETAATTLAEQLQQDKVVGVGETGLDYYWESTSHETQKEAFLTHLALAKKYDLPVIIHNRDAFEDVYQILKASGVTKGVMHSFSGTPEQALAFVDLGMSISFSGVVSFKKAQEVRDAAKVVPLDRILVETDAPYLAPTPYRGKTNEPAFVKYVIDSLAETLDMSPKALSDLTRQNAHRLFLNHD</sequence>
<dbReference type="Proteomes" id="UP000192288">
    <property type="component" value="Unassembled WGS sequence"/>
</dbReference>
<dbReference type="PROSITE" id="PS01091">
    <property type="entry name" value="TATD_3"/>
    <property type="match status" value="1"/>
</dbReference>
<feature type="binding site" evidence="3">
    <location>
        <position position="103"/>
    </location>
    <ligand>
        <name>a divalent metal cation</name>
        <dbReference type="ChEBI" id="CHEBI:60240"/>
        <label>1</label>
    </ligand>
</feature>
<dbReference type="GO" id="GO:0005829">
    <property type="term" value="C:cytosol"/>
    <property type="evidence" value="ECO:0007669"/>
    <property type="project" value="TreeGrafter"/>
</dbReference>
<dbReference type="FunFam" id="3.20.20.140:FF:000005">
    <property type="entry name" value="TatD family hydrolase"/>
    <property type="match status" value="1"/>
</dbReference>
<feature type="binding site" evidence="3">
    <location>
        <position position="17"/>
    </location>
    <ligand>
        <name>a divalent metal cation</name>
        <dbReference type="ChEBI" id="CHEBI:60240"/>
        <label>1</label>
    </ligand>
</feature>
<dbReference type="InterPro" id="IPR032466">
    <property type="entry name" value="Metal_Hydrolase"/>
</dbReference>
<dbReference type="AlphaFoldDB" id="A0A1X0VCK1"/>
<feature type="binding site" evidence="3">
    <location>
        <position position="139"/>
    </location>
    <ligand>
        <name>a divalent metal cation</name>
        <dbReference type="ChEBI" id="CHEBI:60240"/>
        <label>2</label>
    </ligand>
</feature>